<keyword evidence="6" id="KW-1185">Reference proteome</keyword>
<dbReference type="InterPro" id="IPR020895">
    <property type="entry name" value="Frataxin_CS"/>
</dbReference>
<proteinExistence type="inferred from homology"/>
<organism evidence="5 6">
    <name type="scientific">Ferrimonas sediminum</name>
    <dbReference type="NCBI Taxonomy" id="718193"/>
    <lineage>
        <taxon>Bacteria</taxon>
        <taxon>Pseudomonadati</taxon>
        <taxon>Pseudomonadota</taxon>
        <taxon>Gammaproteobacteria</taxon>
        <taxon>Alteromonadales</taxon>
        <taxon>Ferrimonadaceae</taxon>
        <taxon>Ferrimonas</taxon>
    </lineage>
</organism>
<dbReference type="Proteomes" id="UP000199527">
    <property type="component" value="Unassembled WGS sequence"/>
</dbReference>
<dbReference type="SMART" id="SM01219">
    <property type="entry name" value="Frataxin_Cyay"/>
    <property type="match status" value="1"/>
</dbReference>
<dbReference type="GO" id="GO:0008198">
    <property type="term" value="F:ferrous iron binding"/>
    <property type="evidence" value="ECO:0007669"/>
    <property type="project" value="TreeGrafter"/>
</dbReference>
<dbReference type="PANTHER" id="PTHR16821:SF2">
    <property type="entry name" value="FRATAXIN, MITOCHONDRIAL"/>
    <property type="match status" value="1"/>
</dbReference>
<evidence type="ECO:0000256" key="3">
    <source>
        <dbReference type="ARBA" id="ARBA00023004"/>
    </source>
</evidence>
<dbReference type="EMBL" id="FNEM01000001">
    <property type="protein sequence ID" value="SDI34751.1"/>
    <property type="molecule type" value="Genomic_DNA"/>
</dbReference>
<sequence length="105" mass="11847">MSMDTSRFHQLADDTLEGIVDAIDDSELELDYEQSGNVLDLECIDGSHIVLNKQEAMCQLWLATKFGGYRFSQVEGQWIEEREGVELLAFLSESVAKQGGEQIQF</sequence>
<protein>
    <recommendedName>
        <fullName evidence="4">Iron-sulfur cluster assembly protein CyaY</fullName>
    </recommendedName>
</protein>
<evidence type="ECO:0000313" key="5">
    <source>
        <dbReference type="EMBL" id="SDI34751.1"/>
    </source>
</evidence>
<dbReference type="GO" id="GO:0008199">
    <property type="term" value="F:ferric iron binding"/>
    <property type="evidence" value="ECO:0007669"/>
    <property type="project" value="InterPro"/>
</dbReference>
<dbReference type="Gene3D" id="3.30.920.10">
    <property type="entry name" value="Frataxin/CyaY"/>
    <property type="match status" value="1"/>
</dbReference>
<comment type="function">
    <text evidence="4">Involved in iron-sulfur (Fe-S) cluster assembly. May act as a regulator of Fe-S biogenesis.</text>
</comment>
<evidence type="ECO:0000256" key="1">
    <source>
        <dbReference type="ARBA" id="ARBA00008183"/>
    </source>
</evidence>
<dbReference type="SUPFAM" id="SSF55387">
    <property type="entry name" value="Frataxin/Nqo15-like"/>
    <property type="match status" value="1"/>
</dbReference>
<keyword evidence="2 4" id="KW-0479">Metal-binding</keyword>
<dbReference type="OrthoDB" id="285675at2"/>
<dbReference type="AlphaFoldDB" id="A0A1G8JUD8"/>
<dbReference type="HAMAP" id="MF_00142">
    <property type="entry name" value="CyaY"/>
    <property type="match status" value="1"/>
</dbReference>
<comment type="similarity">
    <text evidence="1 4">Belongs to the frataxin family.</text>
</comment>
<dbReference type="RefSeq" id="WP_090360336.1">
    <property type="nucleotide sequence ID" value="NZ_FNEM01000001.1"/>
</dbReference>
<dbReference type="Pfam" id="PF01491">
    <property type="entry name" value="Frataxin_Cyay"/>
    <property type="match status" value="1"/>
</dbReference>
<dbReference type="PROSITE" id="PS01344">
    <property type="entry name" value="FRATAXIN_1"/>
    <property type="match status" value="1"/>
</dbReference>
<dbReference type="InterPro" id="IPR002908">
    <property type="entry name" value="Frataxin/CyaY"/>
</dbReference>
<dbReference type="GO" id="GO:0005829">
    <property type="term" value="C:cytosol"/>
    <property type="evidence" value="ECO:0007669"/>
    <property type="project" value="TreeGrafter"/>
</dbReference>
<accession>A0A1G8JUD8</accession>
<dbReference type="PANTHER" id="PTHR16821">
    <property type="entry name" value="FRATAXIN"/>
    <property type="match status" value="1"/>
</dbReference>
<name>A0A1G8JUD8_9GAMM</name>
<dbReference type="InterPro" id="IPR036524">
    <property type="entry name" value="Frataxin/CyaY_sf"/>
</dbReference>
<dbReference type="GO" id="GO:0016226">
    <property type="term" value="P:iron-sulfur cluster assembly"/>
    <property type="evidence" value="ECO:0007669"/>
    <property type="project" value="UniProtKB-UniRule"/>
</dbReference>
<dbReference type="InterPro" id="IPR047584">
    <property type="entry name" value="CyaY"/>
</dbReference>
<evidence type="ECO:0000256" key="2">
    <source>
        <dbReference type="ARBA" id="ARBA00022723"/>
    </source>
</evidence>
<gene>
    <name evidence="4" type="primary">cyaY</name>
    <name evidence="5" type="ORF">SAMN04488540_101161</name>
</gene>
<evidence type="ECO:0000256" key="4">
    <source>
        <dbReference type="HAMAP-Rule" id="MF_00142"/>
    </source>
</evidence>
<evidence type="ECO:0000313" key="6">
    <source>
        <dbReference type="Proteomes" id="UP000199527"/>
    </source>
</evidence>
<keyword evidence="3 4" id="KW-0408">Iron</keyword>
<dbReference type="NCBIfam" id="TIGR03421">
    <property type="entry name" value="FeS_CyaY"/>
    <property type="match status" value="1"/>
</dbReference>
<reference evidence="6" key="1">
    <citation type="submission" date="2016-10" db="EMBL/GenBank/DDBJ databases">
        <authorList>
            <person name="Varghese N."/>
            <person name="Submissions S."/>
        </authorList>
    </citation>
    <scope>NUCLEOTIDE SEQUENCE [LARGE SCALE GENOMIC DNA]</scope>
    <source>
        <strain evidence="6">DSM 23317</strain>
    </source>
</reference>
<dbReference type="PROSITE" id="PS50810">
    <property type="entry name" value="FRATAXIN_2"/>
    <property type="match status" value="1"/>
</dbReference>